<keyword evidence="3" id="KW-1185">Reference proteome</keyword>
<dbReference type="EMBL" id="CP075371">
    <property type="protein sequence ID" value="QVT82035.1"/>
    <property type="molecule type" value="Genomic_DNA"/>
</dbReference>
<dbReference type="RefSeq" id="WP_214057306.1">
    <property type="nucleotide sequence ID" value="NZ_BAAAHS010000049.1"/>
</dbReference>
<feature type="transmembrane region" description="Helical" evidence="1">
    <location>
        <begin position="148"/>
        <end position="165"/>
    </location>
</feature>
<keyword evidence="1" id="KW-0472">Membrane</keyword>
<proteinExistence type="predicted"/>
<accession>A0ABX8ENE9</accession>
<feature type="transmembrane region" description="Helical" evidence="1">
    <location>
        <begin position="51"/>
        <end position="68"/>
    </location>
</feature>
<keyword evidence="1" id="KW-0812">Transmembrane</keyword>
<sequence>MQPLLVAALGLLLVSLRVETGGFDATPDPLGWALVVLAVARLPRGLPHRTAVLALAALAGTTSLALVLPGTTSRLAADPALAWAASLPALAATGTLLHSLTTASRDAGDPAAAGWLGSLRTLTVAVAVLPAVVLGAGVGALAGPTAGLAQLAAIGTVAVLLVYAGRPWARRGAAPGRTTPV</sequence>
<evidence type="ECO:0000313" key="3">
    <source>
        <dbReference type="Proteomes" id="UP000679307"/>
    </source>
</evidence>
<protein>
    <recommendedName>
        <fullName evidence="4">MFS transporter</fullName>
    </recommendedName>
</protein>
<keyword evidence="1" id="KW-1133">Transmembrane helix</keyword>
<dbReference type="Proteomes" id="UP000679307">
    <property type="component" value="Chromosome"/>
</dbReference>
<evidence type="ECO:0000313" key="2">
    <source>
        <dbReference type="EMBL" id="QVT82035.1"/>
    </source>
</evidence>
<reference evidence="2 3" key="1">
    <citation type="submission" date="2021-05" db="EMBL/GenBank/DDBJ databases">
        <title>Complete genome of Nocardioides aquaticus KCTC 9944T isolated from meromictic and hypersaline Ekho Lake, Antarctica.</title>
        <authorList>
            <person name="Hwang K."/>
            <person name="Kim K.M."/>
            <person name="Choe H."/>
        </authorList>
    </citation>
    <scope>NUCLEOTIDE SEQUENCE [LARGE SCALE GENOMIC DNA]</scope>
    <source>
        <strain evidence="2 3">KCTC 9944</strain>
    </source>
</reference>
<feature type="transmembrane region" description="Helical" evidence="1">
    <location>
        <begin position="121"/>
        <end position="142"/>
    </location>
</feature>
<feature type="transmembrane region" description="Helical" evidence="1">
    <location>
        <begin position="80"/>
        <end position="100"/>
    </location>
</feature>
<evidence type="ECO:0000256" key="1">
    <source>
        <dbReference type="SAM" id="Phobius"/>
    </source>
</evidence>
<evidence type="ECO:0008006" key="4">
    <source>
        <dbReference type="Google" id="ProtNLM"/>
    </source>
</evidence>
<organism evidence="2 3">
    <name type="scientific">Nocardioides aquaticus</name>
    <dbReference type="NCBI Taxonomy" id="160826"/>
    <lineage>
        <taxon>Bacteria</taxon>
        <taxon>Bacillati</taxon>
        <taxon>Actinomycetota</taxon>
        <taxon>Actinomycetes</taxon>
        <taxon>Propionibacteriales</taxon>
        <taxon>Nocardioidaceae</taxon>
        <taxon>Nocardioides</taxon>
    </lineage>
</organism>
<gene>
    <name evidence="2" type="ORF">ENKNEFLB_04454</name>
</gene>
<name>A0ABX8ENE9_9ACTN</name>